<gene>
    <name evidence="2" type="ORF">ACFQDO_04360</name>
</gene>
<dbReference type="Gene3D" id="3.30.530.20">
    <property type="match status" value="1"/>
</dbReference>
<sequence length="144" mass="16497">MPMIDLVDDTFVAAPPEQVARAVADPRRWVRWWPDLALTTTRDRGAKGRQWRVDGGLRGTSEIWLEPWRDGVLVHFYLRADPGDQSATGARVDRERRHRAQQWKRAVHALKDDLERGREPGEPVRSTPADLKHSAETTDIQADE</sequence>
<evidence type="ECO:0000313" key="2">
    <source>
        <dbReference type="EMBL" id="MFC6006356.1"/>
    </source>
</evidence>
<name>A0ABW1JAP6_9ACTN</name>
<dbReference type="EMBL" id="JBHSRD010000002">
    <property type="protein sequence ID" value="MFC6006356.1"/>
    <property type="molecule type" value="Genomic_DNA"/>
</dbReference>
<organism evidence="2 3">
    <name type="scientific">Angustibacter luteus</name>
    <dbReference type="NCBI Taxonomy" id="658456"/>
    <lineage>
        <taxon>Bacteria</taxon>
        <taxon>Bacillati</taxon>
        <taxon>Actinomycetota</taxon>
        <taxon>Actinomycetes</taxon>
        <taxon>Kineosporiales</taxon>
        <taxon>Kineosporiaceae</taxon>
    </lineage>
</organism>
<reference evidence="3" key="1">
    <citation type="journal article" date="2019" name="Int. J. Syst. Evol. Microbiol.">
        <title>The Global Catalogue of Microorganisms (GCM) 10K type strain sequencing project: providing services to taxonomists for standard genome sequencing and annotation.</title>
        <authorList>
            <consortium name="The Broad Institute Genomics Platform"/>
            <consortium name="The Broad Institute Genome Sequencing Center for Infectious Disease"/>
            <person name="Wu L."/>
            <person name="Ma J."/>
        </authorList>
    </citation>
    <scope>NUCLEOTIDE SEQUENCE [LARGE SCALE GENOMIC DNA]</scope>
    <source>
        <strain evidence="3">KACC 14249</strain>
    </source>
</reference>
<accession>A0ABW1JAP6</accession>
<dbReference type="RefSeq" id="WP_378226955.1">
    <property type="nucleotide sequence ID" value="NZ_BAABFP010000005.1"/>
</dbReference>
<dbReference type="InterPro" id="IPR023393">
    <property type="entry name" value="START-like_dom_sf"/>
</dbReference>
<dbReference type="SUPFAM" id="SSF55961">
    <property type="entry name" value="Bet v1-like"/>
    <property type="match status" value="1"/>
</dbReference>
<dbReference type="Proteomes" id="UP001596189">
    <property type="component" value="Unassembled WGS sequence"/>
</dbReference>
<proteinExistence type="predicted"/>
<evidence type="ECO:0000313" key="3">
    <source>
        <dbReference type="Proteomes" id="UP001596189"/>
    </source>
</evidence>
<evidence type="ECO:0000256" key="1">
    <source>
        <dbReference type="SAM" id="MobiDB-lite"/>
    </source>
</evidence>
<keyword evidence="3" id="KW-1185">Reference proteome</keyword>
<comment type="caution">
    <text evidence="2">The sequence shown here is derived from an EMBL/GenBank/DDBJ whole genome shotgun (WGS) entry which is preliminary data.</text>
</comment>
<protein>
    <submittedName>
        <fullName evidence="2">SRPBCC family protein</fullName>
    </submittedName>
</protein>
<feature type="compositionally biased region" description="Basic and acidic residues" evidence="1">
    <location>
        <begin position="109"/>
        <end position="122"/>
    </location>
</feature>
<feature type="region of interest" description="Disordered" evidence="1">
    <location>
        <begin position="109"/>
        <end position="144"/>
    </location>
</feature>